<dbReference type="InterPro" id="IPR027383">
    <property type="entry name" value="Znf_put"/>
</dbReference>
<dbReference type="Pfam" id="PF13490">
    <property type="entry name" value="zf-HC2"/>
    <property type="match status" value="1"/>
</dbReference>
<sequence length="166" mass="18719">MKKNISCQIVQDLLPNYIDGILSNETKELVRDHLKECVCCKKEWENMNTLIDVDPVEERKIDYLKGISKKCTTILLACIILGVITFLILVFQSEVNYGDAGFTLTLCLIVIIAIIIKFALPLGGAILSIFLFKKTKKKFIKVICVVISVICSCLFLYSLVNIIVNR</sequence>
<proteinExistence type="predicted"/>
<feature type="domain" description="Putative zinc-finger" evidence="1">
    <location>
        <begin position="7"/>
        <end position="37"/>
    </location>
</feature>
<keyword evidence="3" id="KW-1185">Reference proteome</keyword>
<evidence type="ECO:0000313" key="3">
    <source>
        <dbReference type="Proteomes" id="UP000198597"/>
    </source>
</evidence>
<keyword evidence="2" id="KW-0862">Zinc</keyword>
<evidence type="ECO:0000259" key="1">
    <source>
        <dbReference type="Pfam" id="PF13490"/>
    </source>
</evidence>
<evidence type="ECO:0000313" key="2">
    <source>
        <dbReference type="EMBL" id="SDP78248.1"/>
    </source>
</evidence>
<dbReference type="EMBL" id="FNJM01000017">
    <property type="protein sequence ID" value="SDP78248.1"/>
    <property type="molecule type" value="Genomic_DNA"/>
</dbReference>
<dbReference type="GO" id="GO:0008270">
    <property type="term" value="F:zinc ion binding"/>
    <property type="evidence" value="ECO:0007669"/>
    <property type="project" value="UniProtKB-KW"/>
</dbReference>
<dbReference type="AlphaFoldDB" id="A0A1H0VJ42"/>
<name>A0A1H0VJ42_9CLOT</name>
<gene>
    <name evidence="2" type="ORF">SAMN04488529_1175</name>
</gene>
<keyword evidence="2" id="KW-0863">Zinc-finger</keyword>
<dbReference type="Proteomes" id="UP000198597">
    <property type="component" value="Unassembled WGS sequence"/>
</dbReference>
<reference evidence="2 3" key="1">
    <citation type="submission" date="2016-10" db="EMBL/GenBank/DDBJ databases">
        <authorList>
            <person name="de Groot N.N."/>
        </authorList>
    </citation>
    <scope>NUCLEOTIDE SEQUENCE [LARGE SCALE GENOMIC DNA]</scope>
    <source>
        <strain evidence="2 3">DSM 12272</strain>
    </source>
</reference>
<keyword evidence="2" id="KW-0479">Metal-binding</keyword>
<dbReference type="STRING" id="94869.SAMN04488529_1175"/>
<protein>
    <submittedName>
        <fullName evidence="2">Putative zinc-finger</fullName>
    </submittedName>
</protein>
<dbReference type="RefSeq" id="WP_175490898.1">
    <property type="nucleotide sequence ID" value="NZ_FNJM01000017.1"/>
</dbReference>
<accession>A0A1H0VJ42</accession>
<organism evidence="2 3">
    <name type="scientific">Clostridium gasigenes</name>
    <dbReference type="NCBI Taxonomy" id="94869"/>
    <lineage>
        <taxon>Bacteria</taxon>
        <taxon>Bacillati</taxon>
        <taxon>Bacillota</taxon>
        <taxon>Clostridia</taxon>
        <taxon>Eubacteriales</taxon>
        <taxon>Clostridiaceae</taxon>
        <taxon>Clostridium</taxon>
    </lineage>
</organism>